<reference evidence="2" key="1">
    <citation type="journal article" date="2021" name="Nat. Commun.">
        <title>Genetic determinants of endophytism in the Arabidopsis root mycobiome.</title>
        <authorList>
            <person name="Mesny F."/>
            <person name="Miyauchi S."/>
            <person name="Thiergart T."/>
            <person name="Pickel B."/>
            <person name="Atanasova L."/>
            <person name="Karlsson M."/>
            <person name="Huettel B."/>
            <person name="Barry K.W."/>
            <person name="Haridas S."/>
            <person name="Chen C."/>
            <person name="Bauer D."/>
            <person name="Andreopoulos W."/>
            <person name="Pangilinan J."/>
            <person name="LaButti K."/>
            <person name="Riley R."/>
            <person name="Lipzen A."/>
            <person name="Clum A."/>
            <person name="Drula E."/>
            <person name="Henrissat B."/>
            <person name="Kohler A."/>
            <person name="Grigoriev I.V."/>
            <person name="Martin F.M."/>
            <person name="Hacquard S."/>
        </authorList>
    </citation>
    <scope>NUCLEOTIDE SEQUENCE</scope>
    <source>
        <strain evidence="2">MPI-CAGE-AT-0147</strain>
    </source>
</reference>
<name>A0A9P9D2G9_9HYPO</name>
<feature type="domain" description="Clr5" evidence="1">
    <location>
        <begin position="9"/>
        <end position="61"/>
    </location>
</feature>
<dbReference type="Pfam" id="PF14420">
    <property type="entry name" value="Clr5"/>
    <property type="match status" value="1"/>
</dbReference>
<organism evidence="2 3">
    <name type="scientific">Dactylonectria macrodidyma</name>
    <dbReference type="NCBI Taxonomy" id="307937"/>
    <lineage>
        <taxon>Eukaryota</taxon>
        <taxon>Fungi</taxon>
        <taxon>Dikarya</taxon>
        <taxon>Ascomycota</taxon>
        <taxon>Pezizomycotina</taxon>
        <taxon>Sordariomycetes</taxon>
        <taxon>Hypocreomycetidae</taxon>
        <taxon>Hypocreales</taxon>
        <taxon>Nectriaceae</taxon>
        <taxon>Dactylonectria</taxon>
    </lineage>
</organism>
<evidence type="ECO:0000259" key="1">
    <source>
        <dbReference type="Pfam" id="PF14420"/>
    </source>
</evidence>
<dbReference type="InterPro" id="IPR025676">
    <property type="entry name" value="Clr5_dom"/>
</dbReference>
<dbReference type="OrthoDB" id="539213at2759"/>
<gene>
    <name evidence="2" type="ORF">EDB81DRAFT_926461</name>
</gene>
<keyword evidence="3" id="KW-1185">Reference proteome</keyword>
<dbReference type="Proteomes" id="UP000738349">
    <property type="component" value="Unassembled WGS sequence"/>
</dbReference>
<dbReference type="PANTHER" id="PTHR38788">
    <property type="entry name" value="CLR5 DOMAIN-CONTAINING PROTEIN"/>
    <property type="match status" value="1"/>
</dbReference>
<dbReference type="PANTHER" id="PTHR38788:SF3">
    <property type="entry name" value="CLR5 DOMAIN-CONTAINING PROTEIN"/>
    <property type="match status" value="1"/>
</dbReference>
<accession>A0A9P9D2G9</accession>
<dbReference type="EMBL" id="JAGMUV010000042">
    <property type="protein sequence ID" value="KAH7111221.1"/>
    <property type="molecule type" value="Genomic_DNA"/>
</dbReference>
<proteinExistence type="predicted"/>
<comment type="caution">
    <text evidence="2">The sequence shown here is derived from an EMBL/GenBank/DDBJ whole genome shotgun (WGS) entry which is preliminary data.</text>
</comment>
<protein>
    <recommendedName>
        <fullName evidence="1">Clr5 domain-containing protein</fullName>
    </recommendedName>
</protein>
<evidence type="ECO:0000313" key="3">
    <source>
        <dbReference type="Proteomes" id="UP000738349"/>
    </source>
</evidence>
<evidence type="ECO:0000313" key="2">
    <source>
        <dbReference type="EMBL" id="KAH7111221.1"/>
    </source>
</evidence>
<dbReference type="AlphaFoldDB" id="A0A9P9D2G9"/>
<sequence>MPRQPNKPPELWEAHKEHVHTFYIVDNKTLTETVDLMKRIHNFDATKKEYIKRLESWNMSKNVKKDDWKLVNARVSAQKPTAMLLNNRMIKVKRVKRALGRYRFTAENSFQSVASESWSQSHGFIFRAHMVRTSSLWFRSLFQA</sequence>